<feature type="domain" description="Activator of Hsp90 ATPase homologue 1/2-like C-terminal" evidence="2">
    <location>
        <begin position="14"/>
        <end position="118"/>
    </location>
</feature>
<dbReference type="InterPro" id="IPR023393">
    <property type="entry name" value="START-like_dom_sf"/>
</dbReference>
<keyword evidence="4" id="KW-1185">Reference proteome</keyword>
<evidence type="ECO:0000259" key="2">
    <source>
        <dbReference type="Pfam" id="PF08327"/>
    </source>
</evidence>
<dbReference type="InterPro" id="IPR013538">
    <property type="entry name" value="ASHA1/2-like_C"/>
</dbReference>
<accession>A0A937A199</accession>
<evidence type="ECO:0000256" key="1">
    <source>
        <dbReference type="ARBA" id="ARBA00006817"/>
    </source>
</evidence>
<dbReference type="Proteomes" id="UP000651057">
    <property type="component" value="Unassembled WGS sequence"/>
</dbReference>
<comment type="caution">
    <text evidence="3">The sequence shown here is derived from an EMBL/GenBank/DDBJ whole genome shotgun (WGS) entry which is preliminary data.</text>
</comment>
<evidence type="ECO:0000313" key="3">
    <source>
        <dbReference type="EMBL" id="MBL0686166.1"/>
    </source>
</evidence>
<sequence length="141" mass="16336">MRRTVKWKLHLKSDPKVVFDLLSTSEGREKFWAEKATENNGVIRFSFPNGQAYNGQILKTIRNRKFHLDYFNSLVTFDLEPSKNGGTDLTLINKNVHESEFSEVKAGWISVLMNLKAVADFKCDLRNHDPKRTWDQGYADN</sequence>
<name>A0A937A199_9FLAO</name>
<evidence type="ECO:0000313" key="4">
    <source>
        <dbReference type="Proteomes" id="UP000651057"/>
    </source>
</evidence>
<dbReference type="SUPFAM" id="SSF55961">
    <property type="entry name" value="Bet v1-like"/>
    <property type="match status" value="1"/>
</dbReference>
<protein>
    <submittedName>
        <fullName evidence="3">SRPBCC domain-containing protein</fullName>
    </submittedName>
</protein>
<dbReference type="RefSeq" id="WP_201924754.1">
    <property type="nucleotide sequence ID" value="NZ_BAABAX010000010.1"/>
</dbReference>
<organism evidence="3 4">
    <name type="scientific">Aquimarina mytili</name>
    <dbReference type="NCBI Taxonomy" id="874423"/>
    <lineage>
        <taxon>Bacteria</taxon>
        <taxon>Pseudomonadati</taxon>
        <taxon>Bacteroidota</taxon>
        <taxon>Flavobacteriia</taxon>
        <taxon>Flavobacteriales</taxon>
        <taxon>Flavobacteriaceae</taxon>
        <taxon>Aquimarina</taxon>
    </lineage>
</organism>
<gene>
    <name evidence="3" type="ORF">JJQ60_21760</name>
</gene>
<reference evidence="3" key="1">
    <citation type="submission" date="2021-01" db="EMBL/GenBank/DDBJ databases">
        <authorList>
            <person name="Zhong Y.L."/>
        </authorList>
    </citation>
    <scope>NUCLEOTIDE SEQUENCE</scope>
    <source>
        <strain evidence="3">KCTC 23302</strain>
    </source>
</reference>
<dbReference type="AlphaFoldDB" id="A0A937A199"/>
<proteinExistence type="inferred from homology"/>
<dbReference type="Gene3D" id="3.30.530.20">
    <property type="match status" value="1"/>
</dbReference>
<comment type="similarity">
    <text evidence="1">Belongs to the AHA1 family.</text>
</comment>
<dbReference type="EMBL" id="JAERQJ010000022">
    <property type="protein sequence ID" value="MBL0686166.1"/>
    <property type="molecule type" value="Genomic_DNA"/>
</dbReference>
<dbReference type="Pfam" id="PF08327">
    <property type="entry name" value="AHSA1"/>
    <property type="match status" value="1"/>
</dbReference>